<dbReference type="RefSeq" id="WP_155704530.1">
    <property type="nucleotide sequence ID" value="NZ_CP034235.1"/>
</dbReference>
<keyword evidence="4" id="KW-1185">Reference proteome</keyword>
<dbReference type="InterPro" id="IPR007527">
    <property type="entry name" value="Znf_SWIM"/>
</dbReference>
<dbReference type="Proteomes" id="UP000426246">
    <property type="component" value="Chromosome"/>
</dbReference>
<evidence type="ECO:0000313" key="4">
    <source>
        <dbReference type="Proteomes" id="UP000426246"/>
    </source>
</evidence>
<dbReference type="GO" id="GO:0008270">
    <property type="term" value="F:zinc ion binding"/>
    <property type="evidence" value="ECO:0007669"/>
    <property type="project" value="UniProtKB-KW"/>
</dbReference>
<dbReference type="AlphaFoldDB" id="A0A6B8RVU0"/>
<dbReference type="OrthoDB" id="7593573at2"/>
<evidence type="ECO:0000256" key="1">
    <source>
        <dbReference type="PROSITE-ProRule" id="PRU00325"/>
    </source>
</evidence>
<proteinExistence type="predicted"/>
<organism evidence="3 4">
    <name type="scientific">Paenibacillus psychroresistens</name>
    <dbReference type="NCBI Taxonomy" id="1778678"/>
    <lineage>
        <taxon>Bacteria</taxon>
        <taxon>Bacillati</taxon>
        <taxon>Bacillota</taxon>
        <taxon>Bacilli</taxon>
        <taxon>Bacillales</taxon>
        <taxon>Paenibacillaceae</taxon>
        <taxon>Paenibacillus</taxon>
    </lineage>
</organism>
<dbReference type="KEGG" id="ppsc:EHS13_33145"/>
<dbReference type="EMBL" id="CP034235">
    <property type="protein sequence ID" value="QGQ99366.1"/>
    <property type="molecule type" value="Genomic_DNA"/>
</dbReference>
<gene>
    <name evidence="3" type="ORF">EHS13_33145</name>
</gene>
<sequence>MLKLKIPINRMNYLIEAAQDHMEPDNLQLGWEYYHKGYVLSMELSDVIHLRAQVYGTKKYNVDINMTSFSKSVCSCPYDGWCKHIAAVLFNAYSVHGRPEMLLREMKSSLHASKKRSIRTSEGKAKKQVEQKIVPQANGTAKEWHVYFEQRFYGYSLNQQNSIDGFYSAAWTDLSELASKWEESVRQIYSLHVLFFIMRKMDLFHQMNQASYLSYYHESACRAVAKQSMEKLAEMVELFAIRKKPLKKLWEETIAFIGETALTGKPGPVDWMTVYRMLWWSVFDRKAFAGAERIRLEKLVNTDLTPRKKEALWLALAHFELMDGQDDAAMRWLKNITSPIPSDYYMVLQGLMEREEWERLLIWLRWMLPTMLKARQDDFHTVCSYWLEAMKHQPSDEEWIHVMLSLLPRSYYYYTDYLMKTERFRQWVDLQLSHQISPASLYTEQLKAVEKADPTLLLPLYHQAVEKAVAEKNRASYKVAVRYLKKLYTIYKKQKQSERWEDYIYRLAKKYSRLRAFQEELQRGKWLL</sequence>
<accession>A0A6B8RVU0</accession>
<dbReference type="PROSITE" id="PS50966">
    <property type="entry name" value="ZF_SWIM"/>
    <property type="match status" value="1"/>
</dbReference>
<keyword evidence="1" id="KW-0863">Zinc-finger</keyword>
<evidence type="ECO:0000259" key="2">
    <source>
        <dbReference type="PROSITE" id="PS50966"/>
    </source>
</evidence>
<dbReference type="Pfam" id="PF04434">
    <property type="entry name" value="SWIM"/>
    <property type="match status" value="1"/>
</dbReference>
<evidence type="ECO:0000313" key="3">
    <source>
        <dbReference type="EMBL" id="QGQ99366.1"/>
    </source>
</evidence>
<feature type="domain" description="SWIM-type" evidence="2">
    <location>
        <begin position="60"/>
        <end position="93"/>
    </location>
</feature>
<protein>
    <recommendedName>
        <fullName evidence="2">SWIM-type domain-containing protein</fullName>
    </recommendedName>
</protein>
<keyword evidence="1" id="KW-0479">Metal-binding</keyword>
<name>A0A6B8RVU0_9BACL</name>
<keyword evidence="1" id="KW-0862">Zinc</keyword>
<reference evidence="4" key="1">
    <citation type="submission" date="2018-11" db="EMBL/GenBank/DDBJ databases">
        <title>Complete genome sequence of Paenibacillus sp. ML311-T8.</title>
        <authorList>
            <person name="Nam Y.-D."/>
            <person name="Kang J."/>
            <person name="Chung W.-H."/>
            <person name="Park Y.S."/>
        </authorList>
    </citation>
    <scope>NUCLEOTIDE SEQUENCE [LARGE SCALE GENOMIC DNA]</scope>
    <source>
        <strain evidence="4">ML311-T8</strain>
    </source>
</reference>